<keyword evidence="2" id="KW-0732">Signal</keyword>
<reference evidence="4" key="1">
    <citation type="journal article" date="2015" name="PLoS Genet.">
        <title>Genome Sequence and Transcriptome Analyses of Chrysochromulina tobin: Metabolic Tools for Enhanced Algal Fitness in the Prominent Order Prymnesiales (Haptophyceae).</title>
        <authorList>
            <person name="Hovde B.T."/>
            <person name="Deodato C.R."/>
            <person name="Hunsperger H.M."/>
            <person name="Ryken S.A."/>
            <person name="Yost W."/>
            <person name="Jha R.K."/>
            <person name="Patterson J."/>
            <person name="Monnat R.J. Jr."/>
            <person name="Barlow S.B."/>
            <person name="Starkenburg S.R."/>
            <person name="Cattolico R.A."/>
        </authorList>
    </citation>
    <scope>NUCLEOTIDE SEQUENCE</scope>
    <source>
        <strain evidence="4">CCMP291</strain>
    </source>
</reference>
<name>A0A0M0K4B6_9EUKA</name>
<dbReference type="EMBL" id="JWZX01001572">
    <property type="protein sequence ID" value="KOO33218.1"/>
    <property type="molecule type" value="Genomic_DNA"/>
</dbReference>
<feature type="compositionally biased region" description="Polar residues" evidence="1">
    <location>
        <begin position="336"/>
        <end position="347"/>
    </location>
</feature>
<evidence type="ECO:0000256" key="1">
    <source>
        <dbReference type="SAM" id="MobiDB-lite"/>
    </source>
</evidence>
<dbReference type="AlphaFoldDB" id="A0A0M0K4B6"/>
<accession>A0A0M0K4B6</accession>
<comment type="caution">
    <text evidence="3">The sequence shown here is derived from an EMBL/GenBank/DDBJ whole genome shotgun (WGS) entry which is preliminary data.</text>
</comment>
<keyword evidence="4" id="KW-1185">Reference proteome</keyword>
<sequence length="353" mass="38426">MSIWFAILHAATAADLTWSDISDSYPYEAAEEKVVAHPDEAPKEEANLHAATAADLTRSDIADSDPYEAAEEEVVAHPDEAPKEEANLHAATAADLTWSDIADSDDPDYEAAEEEVVAHPDEAAKEEAKLAAAQQAASQATPEMAEVAEHKAADIAGERCSHDFTSCTDTKCCSNPGFGCYKRVGKLYAQCKRKVSKCVDSAEWLCPESWADCSDSFGDCRASHCCSRSVDKCMRRSHMYYAQCRPELPEKGFSQCVDWRTGTATTESWLCPGWEECAAPHEECTMSRCCTDCDLSAEDASENLPSEAASEHLTKLAKLTERVAQKAGGPTEPPWRTSSYSAVAPTTNDDEEE</sequence>
<evidence type="ECO:0000313" key="3">
    <source>
        <dbReference type="EMBL" id="KOO33218.1"/>
    </source>
</evidence>
<evidence type="ECO:0000256" key="2">
    <source>
        <dbReference type="SAM" id="SignalP"/>
    </source>
</evidence>
<dbReference type="Proteomes" id="UP000037460">
    <property type="component" value="Unassembled WGS sequence"/>
</dbReference>
<feature type="signal peptide" evidence="2">
    <location>
        <begin position="1"/>
        <end position="19"/>
    </location>
</feature>
<proteinExistence type="predicted"/>
<feature type="region of interest" description="Disordered" evidence="1">
    <location>
        <begin position="321"/>
        <end position="353"/>
    </location>
</feature>
<feature type="chain" id="PRO_5005602453" evidence="2">
    <location>
        <begin position="20"/>
        <end position="353"/>
    </location>
</feature>
<protein>
    <submittedName>
        <fullName evidence="3">Uncharacterized protein</fullName>
    </submittedName>
</protein>
<organism evidence="3 4">
    <name type="scientific">Chrysochromulina tobinii</name>
    <dbReference type="NCBI Taxonomy" id="1460289"/>
    <lineage>
        <taxon>Eukaryota</taxon>
        <taxon>Haptista</taxon>
        <taxon>Haptophyta</taxon>
        <taxon>Prymnesiophyceae</taxon>
        <taxon>Prymnesiales</taxon>
        <taxon>Chrysochromulinaceae</taxon>
        <taxon>Chrysochromulina</taxon>
    </lineage>
</organism>
<gene>
    <name evidence="3" type="ORF">Ctob_010505</name>
</gene>
<evidence type="ECO:0000313" key="4">
    <source>
        <dbReference type="Proteomes" id="UP000037460"/>
    </source>
</evidence>